<dbReference type="AlphaFoldDB" id="A0A0A7KDE6"/>
<dbReference type="Gene3D" id="3.30.429.10">
    <property type="entry name" value="Macrophage Migration Inhibitory Factor"/>
    <property type="match status" value="1"/>
</dbReference>
<dbReference type="PANTHER" id="PTHR38460">
    <property type="entry name" value="TAUTOMERASE YOLI-RELATED"/>
    <property type="match status" value="1"/>
</dbReference>
<protein>
    <submittedName>
        <fullName evidence="1">4-oxalocrotonate tautomerase</fullName>
    </submittedName>
</protein>
<proteinExistence type="predicted"/>
<evidence type="ECO:0000313" key="2">
    <source>
        <dbReference type="Proteomes" id="UP000030634"/>
    </source>
</evidence>
<sequence length="129" mass="14909">MAQIKIYEHAPFVQEHRQTISDAIHAASMQALGLPESKRFHRFFALDAQDFMHPDDRSGQYLILEIHLFQGRRSETLRQYIRHLQMQLGEAVKLSPNDLEVTLVETPAAHWGIRGQLGDELQLSYEVTK</sequence>
<dbReference type="STRING" id="1182571.QR90_02325"/>
<dbReference type="HOGENOM" id="CLU_148073_0_1_0"/>
<organism evidence="1 2">
    <name type="scientific">Deinococcus radiopugnans</name>
    <dbReference type="NCBI Taxonomy" id="57497"/>
    <lineage>
        <taxon>Bacteria</taxon>
        <taxon>Thermotogati</taxon>
        <taxon>Deinococcota</taxon>
        <taxon>Deinococci</taxon>
        <taxon>Deinococcales</taxon>
        <taxon>Deinococcaceae</taxon>
        <taxon>Deinococcus</taxon>
    </lineage>
</organism>
<dbReference type="SUPFAM" id="SSF55331">
    <property type="entry name" value="Tautomerase/MIF"/>
    <property type="match status" value="1"/>
</dbReference>
<accession>A0A0A7KDE6</accession>
<dbReference type="RefSeq" id="WP_039681927.1">
    <property type="nucleotide sequence ID" value="NZ_CP010028.1"/>
</dbReference>
<name>A0A0A7KDE6_9DEIO</name>
<reference evidence="2" key="1">
    <citation type="submission" date="2014-11" db="EMBL/GenBank/DDBJ databases">
        <title>Hymenobacter sp. DG25B genome submission.</title>
        <authorList>
            <person name="Jung H.-Y."/>
            <person name="Kim M.K."/>
            <person name="Srinivasan S."/>
            <person name="Lim S."/>
        </authorList>
    </citation>
    <scope>NUCLEOTIDE SEQUENCE [LARGE SCALE GENOMIC DNA]</scope>
    <source>
        <strain evidence="2">DY59</strain>
    </source>
</reference>
<dbReference type="InterPro" id="IPR014347">
    <property type="entry name" value="Tautomerase/MIF_sf"/>
</dbReference>
<gene>
    <name evidence="1" type="ORF">QR90_02325</name>
</gene>
<dbReference type="Pfam" id="PF14552">
    <property type="entry name" value="Tautomerase_2"/>
    <property type="match status" value="1"/>
</dbReference>
<dbReference type="KEGG" id="dsw:QR90_02325"/>
<dbReference type="InterPro" id="IPR037479">
    <property type="entry name" value="Tauto_MSAD"/>
</dbReference>
<dbReference type="EMBL" id="CP010028">
    <property type="protein sequence ID" value="AIZ44192.1"/>
    <property type="molecule type" value="Genomic_DNA"/>
</dbReference>
<dbReference type="PANTHER" id="PTHR38460:SF1">
    <property type="entry name" value="TAUTOMERASE YOLI-RELATED"/>
    <property type="match status" value="1"/>
</dbReference>
<dbReference type="Proteomes" id="UP000030634">
    <property type="component" value="Chromosome"/>
</dbReference>
<evidence type="ECO:0000313" key="1">
    <source>
        <dbReference type="EMBL" id="AIZ44192.1"/>
    </source>
</evidence>